<dbReference type="PANTHER" id="PTHR10173:SF52">
    <property type="entry name" value="METHIONINE-R-SULFOXIDE REDUCTASE B1"/>
    <property type="match status" value="1"/>
</dbReference>
<dbReference type="InterPro" id="IPR002579">
    <property type="entry name" value="Met_Sox_Rdtase_MsrB_dom"/>
</dbReference>
<dbReference type="InterPro" id="IPR028427">
    <property type="entry name" value="Met_Sox_Rdtase_MsrB"/>
</dbReference>
<evidence type="ECO:0000259" key="6">
    <source>
        <dbReference type="PROSITE" id="PS51790"/>
    </source>
</evidence>
<evidence type="ECO:0000256" key="4">
    <source>
        <dbReference type="ARBA" id="ARBA00048488"/>
    </source>
</evidence>
<dbReference type="PROSITE" id="PS51790">
    <property type="entry name" value="MSRB"/>
    <property type="match status" value="1"/>
</dbReference>
<dbReference type="EMBL" id="CP036275">
    <property type="protein sequence ID" value="QDU36969.1"/>
    <property type="molecule type" value="Genomic_DNA"/>
</dbReference>
<keyword evidence="1 5" id="KW-0479">Metal-binding</keyword>
<keyword evidence="3 5" id="KW-0560">Oxidoreductase</keyword>
<feature type="binding site" evidence="5">
    <location>
        <position position="51"/>
    </location>
    <ligand>
        <name>Zn(2+)</name>
        <dbReference type="ChEBI" id="CHEBI:29105"/>
    </ligand>
</feature>
<protein>
    <recommendedName>
        <fullName evidence="5">Peptide methionine sulfoxide reductase MsrB</fullName>
        <ecNumber evidence="5">1.8.4.12</ecNumber>
    </recommendedName>
    <alternativeName>
        <fullName evidence="5">Peptide-methionine (R)-S-oxide reductase</fullName>
    </alternativeName>
</protein>
<dbReference type="Proteomes" id="UP000320496">
    <property type="component" value="Chromosome"/>
</dbReference>
<dbReference type="Gene3D" id="2.170.150.20">
    <property type="entry name" value="Peptide methionine sulfoxide reductase"/>
    <property type="match status" value="1"/>
</dbReference>
<feature type="binding site" evidence="5">
    <location>
        <position position="48"/>
    </location>
    <ligand>
        <name>Zn(2+)</name>
        <dbReference type="ChEBI" id="CHEBI:29105"/>
    </ligand>
</feature>
<dbReference type="GO" id="GO:0033743">
    <property type="term" value="F:peptide-methionine (R)-S-oxide reductase activity"/>
    <property type="evidence" value="ECO:0007669"/>
    <property type="project" value="UniProtKB-UniRule"/>
</dbReference>
<dbReference type="OrthoDB" id="4174719at2"/>
<comment type="catalytic activity">
    <reaction evidence="4 5">
        <text>L-methionyl-[protein] + [thioredoxin]-disulfide + H2O = L-methionyl-(R)-S-oxide-[protein] + [thioredoxin]-dithiol</text>
        <dbReference type="Rhea" id="RHEA:24164"/>
        <dbReference type="Rhea" id="RHEA-COMP:10698"/>
        <dbReference type="Rhea" id="RHEA-COMP:10700"/>
        <dbReference type="Rhea" id="RHEA-COMP:12313"/>
        <dbReference type="Rhea" id="RHEA-COMP:12314"/>
        <dbReference type="ChEBI" id="CHEBI:15377"/>
        <dbReference type="ChEBI" id="CHEBI:16044"/>
        <dbReference type="ChEBI" id="CHEBI:29950"/>
        <dbReference type="ChEBI" id="CHEBI:45764"/>
        <dbReference type="ChEBI" id="CHEBI:50058"/>
        <dbReference type="EC" id="1.8.4.12"/>
    </reaction>
</comment>
<dbReference type="SUPFAM" id="SSF51316">
    <property type="entry name" value="Mss4-like"/>
    <property type="match status" value="1"/>
</dbReference>
<dbReference type="HAMAP" id="MF_01400">
    <property type="entry name" value="MsrB"/>
    <property type="match status" value="1"/>
</dbReference>
<feature type="active site" description="Nucleophile" evidence="5">
    <location>
        <position position="121"/>
    </location>
</feature>
<dbReference type="GO" id="GO:0005737">
    <property type="term" value="C:cytoplasm"/>
    <property type="evidence" value="ECO:0007669"/>
    <property type="project" value="TreeGrafter"/>
</dbReference>
<comment type="similarity">
    <text evidence="5">Belongs to the MsrB Met sulfoxide reductase family.</text>
</comment>
<dbReference type="AlphaFoldDB" id="A0A517Z3B1"/>
<dbReference type="Pfam" id="PF01641">
    <property type="entry name" value="SelR"/>
    <property type="match status" value="1"/>
</dbReference>
<feature type="domain" description="MsrB" evidence="6">
    <location>
        <begin position="9"/>
        <end position="132"/>
    </location>
</feature>
<dbReference type="GO" id="GO:0006979">
    <property type="term" value="P:response to oxidative stress"/>
    <property type="evidence" value="ECO:0007669"/>
    <property type="project" value="InterPro"/>
</dbReference>
<feature type="binding site" evidence="5">
    <location>
        <position position="97"/>
    </location>
    <ligand>
        <name>Zn(2+)</name>
        <dbReference type="ChEBI" id="CHEBI:29105"/>
    </ligand>
</feature>
<evidence type="ECO:0000313" key="7">
    <source>
        <dbReference type="EMBL" id="QDU36969.1"/>
    </source>
</evidence>
<dbReference type="PANTHER" id="PTHR10173">
    <property type="entry name" value="METHIONINE SULFOXIDE REDUCTASE"/>
    <property type="match status" value="1"/>
</dbReference>
<evidence type="ECO:0000313" key="8">
    <source>
        <dbReference type="Proteomes" id="UP000320496"/>
    </source>
</evidence>
<reference evidence="7 8" key="1">
    <citation type="submission" date="2019-02" db="EMBL/GenBank/DDBJ databases">
        <title>Deep-cultivation of Planctomycetes and their phenomic and genomic characterization uncovers novel biology.</title>
        <authorList>
            <person name="Wiegand S."/>
            <person name="Jogler M."/>
            <person name="Boedeker C."/>
            <person name="Pinto D."/>
            <person name="Vollmers J."/>
            <person name="Rivas-Marin E."/>
            <person name="Kohn T."/>
            <person name="Peeters S.H."/>
            <person name="Heuer A."/>
            <person name="Rast P."/>
            <person name="Oberbeckmann S."/>
            <person name="Bunk B."/>
            <person name="Jeske O."/>
            <person name="Meyerdierks A."/>
            <person name="Storesund J.E."/>
            <person name="Kallscheuer N."/>
            <person name="Luecker S."/>
            <person name="Lage O.M."/>
            <person name="Pohl T."/>
            <person name="Merkel B.J."/>
            <person name="Hornburger P."/>
            <person name="Mueller R.-W."/>
            <person name="Bruemmer F."/>
            <person name="Labrenz M."/>
            <person name="Spormann A.M."/>
            <person name="Op den Camp H."/>
            <person name="Overmann J."/>
            <person name="Amann R."/>
            <person name="Jetten M.S.M."/>
            <person name="Mascher T."/>
            <person name="Medema M.H."/>
            <person name="Devos D.P."/>
            <person name="Kaster A.-K."/>
            <person name="Ovreas L."/>
            <person name="Rohde M."/>
            <person name="Galperin M.Y."/>
            <person name="Jogler C."/>
        </authorList>
    </citation>
    <scope>NUCLEOTIDE SEQUENCE [LARGE SCALE GENOMIC DNA]</scope>
    <source>
        <strain evidence="7 8">Mal4</strain>
    </source>
</reference>
<dbReference type="NCBIfam" id="TIGR00357">
    <property type="entry name" value="peptide-methionine (R)-S-oxide reductase MsrB"/>
    <property type="match status" value="1"/>
</dbReference>
<feature type="binding site" evidence="5">
    <location>
        <position position="100"/>
    </location>
    <ligand>
        <name>Zn(2+)</name>
        <dbReference type="ChEBI" id="CHEBI:29105"/>
    </ligand>
</feature>
<sequence length="135" mass="15397">MSDKFELTEEEWRERLTPEQYHVLREQGTERPFINEYDELFDPGTYSCAACGQELFESETKFNSGCGWPAFYAAKAEDRVKLTSDHSHGMVRTEVTCARCDSHLGHVFDDAPSTPTGQRYCINSVSLKFSPKEEG</sequence>
<evidence type="ECO:0000256" key="5">
    <source>
        <dbReference type="HAMAP-Rule" id="MF_01400"/>
    </source>
</evidence>
<dbReference type="InterPro" id="IPR011057">
    <property type="entry name" value="Mss4-like_sf"/>
</dbReference>
<dbReference type="GO" id="GO:0008270">
    <property type="term" value="F:zinc ion binding"/>
    <property type="evidence" value="ECO:0007669"/>
    <property type="project" value="UniProtKB-UniRule"/>
</dbReference>
<dbReference type="FunFam" id="2.170.150.20:FF:000009">
    <property type="entry name" value="Peptide-methionine (R)-S-oxide reductase"/>
    <property type="match status" value="1"/>
</dbReference>
<dbReference type="EC" id="1.8.4.12" evidence="5"/>
<name>A0A517Z3B1_9PLAN</name>
<organism evidence="7 8">
    <name type="scientific">Maioricimonas rarisocia</name>
    <dbReference type="NCBI Taxonomy" id="2528026"/>
    <lineage>
        <taxon>Bacteria</taxon>
        <taxon>Pseudomonadati</taxon>
        <taxon>Planctomycetota</taxon>
        <taxon>Planctomycetia</taxon>
        <taxon>Planctomycetales</taxon>
        <taxon>Planctomycetaceae</taxon>
        <taxon>Maioricimonas</taxon>
    </lineage>
</organism>
<keyword evidence="2 5" id="KW-0862">Zinc</keyword>
<dbReference type="RefSeq" id="WP_145367589.1">
    <property type="nucleotide sequence ID" value="NZ_CP036275.1"/>
</dbReference>
<keyword evidence="8" id="KW-1185">Reference proteome</keyword>
<accession>A0A517Z3B1</accession>
<dbReference type="GO" id="GO:0030091">
    <property type="term" value="P:protein repair"/>
    <property type="evidence" value="ECO:0007669"/>
    <property type="project" value="InterPro"/>
</dbReference>
<evidence type="ECO:0000256" key="1">
    <source>
        <dbReference type="ARBA" id="ARBA00022723"/>
    </source>
</evidence>
<dbReference type="KEGG" id="mri:Mal4_12720"/>
<gene>
    <name evidence="5 7" type="primary">msrB</name>
    <name evidence="7" type="ORF">Mal4_12720</name>
</gene>
<evidence type="ECO:0000256" key="3">
    <source>
        <dbReference type="ARBA" id="ARBA00023002"/>
    </source>
</evidence>
<comment type="cofactor">
    <cofactor evidence="5">
        <name>Zn(2+)</name>
        <dbReference type="ChEBI" id="CHEBI:29105"/>
    </cofactor>
    <text evidence="5">Binds 1 zinc ion per subunit. The zinc ion is important for the structural integrity of the protein.</text>
</comment>
<evidence type="ECO:0000256" key="2">
    <source>
        <dbReference type="ARBA" id="ARBA00022833"/>
    </source>
</evidence>
<proteinExistence type="inferred from homology"/>